<accession>A0A067N0U0</accession>
<gene>
    <name evidence="2" type="ORF">BOTBODRAFT_204535</name>
</gene>
<proteinExistence type="predicted"/>
<dbReference type="Proteomes" id="UP000027195">
    <property type="component" value="Unassembled WGS sequence"/>
</dbReference>
<evidence type="ECO:0000256" key="1">
    <source>
        <dbReference type="SAM" id="MobiDB-lite"/>
    </source>
</evidence>
<dbReference type="HOGENOM" id="CLU_1703922_0_0_1"/>
<organism evidence="2 3">
    <name type="scientific">Botryobasidium botryosum (strain FD-172 SS1)</name>
    <dbReference type="NCBI Taxonomy" id="930990"/>
    <lineage>
        <taxon>Eukaryota</taxon>
        <taxon>Fungi</taxon>
        <taxon>Dikarya</taxon>
        <taxon>Basidiomycota</taxon>
        <taxon>Agaricomycotina</taxon>
        <taxon>Agaricomycetes</taxon>
        <taxon>Cantharellales</taxon>
        <taxon>Botryobasidiaceae</taxon>
        <taxon>Botryobasidium</taxon>
    </lineage>
</organism>
<feature type="compositionally biased region" description="Low complexity" evidence="1">
    <location>
        <begin position="10"/>
        <end position="20"/>
    </location>
</feature>
<dbReference type="AlphaFoldDB" id="A0A067N0U0"/>
<evidence type="ECO:0000313" key="2">
    <source>
        <dbReference type="EMBL" id="KDQ21469.1"/>
    </source>
</evidence>
<protein>
    <submittedName>
        <fullName evidence="2">Uncharacterized protein</fullName>
    </submittedName>
</protein>
<dbReference type="InParanoid" id="A0A067N0U0"/>
<name>A0A067N0U0_BOTB1</name>
<dbReference type="EMBL" id="KL198016">
    <property type="protein sequence ID" value="KDQ21469.1"/>
    <property type="molecule type" value="Genomic_DNA"/>
</dbReference>
<feature type="region of interest" description="Disordered" evidence="1">
    <location>
        <begin position="1"/>
        <end position="20"/>
    </location>
</feature>
<sequence>MRGRSHNSRTPQTQQPSQSPLIFESCLDSKQRHGVYKQYLRSHPCTKCLGPWAIIRVTGRQLASQAFNAKNLWSVFGLLLQTCSWAFSRQPRLSKLIPPNCNKTHCKLLDNLHPMAPISFWSTNQILGSRIPFWRYFVLLLWFFSPRDSGCLSK</sequence>
<reference evidence="3" key="1">
    <citation type="journal article" date="2014" name="Proc. Natl. Acad. Sci. U.S.A.">
        <title>Extensive sampling of basidiomycete genomes demonstrates inadequacy of the white-rot/brown-rot paradigm for wood decay fungi.</title>
        <authorList>
            <person name="Riley R."/>
            <person name="Salamov A.A."/>
            <person name="Brown D.W."/>
            <person name="Nagy L.G."/>
            <person name="Floudas D."/>
            <person name="Held B.W."/>
            <person name="Levasseur A."/>
            <person name="Lombard V."/>
            <person name="Morin E."/>
            <person name="Otillar R."/>
            <person name="Lindquist E.A."/>
            <person name="Sun H."/>
            <person name="LaButti K.M."/>
            <person name="Schmutz J."/>
            <person name="Jabbour D."/>
            <person name="Luo H."/>
            <person name="Baker S.E."/>
            <person name="Pisabarro A.G."/>
            <person name="Walton J.D."/>
            <person name="Blanchette R.A."/>
            <person name="Henrissat B."/>
            <person name="Martin F."/>
            <person name="Cullen D."/>
            <person name="Hibbett D.S."/>
            <person name="Grigoriev I.V."/>
        </authorList>
    </citation>
    <scope>NUCLEOTIDE SEQUENCE [LARGE SCALE GENOMIC DNA]</scope>
    <source>
        <strain evidence="3">FD-172 SS1</strain>
    </source>
</reference>
<evidence type="ECO:0000313" key="3">
    <source>
        <dbReference type="Proteomes" id="UP000027195"/>
    </source>
</evidence>
<keyword evidence="3" id="KW-1185">Reference proteome</keyword>